<dbReference type="EMBL" id="JAVDVI010000021">
    <property type="protein sequence ID" value="MDR6969451.1"/>
    <property type="molecule type" value="Genomic_DNA"/>
</dbReference>
<name>A0ABU1TUA0_9FLAO</name>
<sequence length="62" mass="7406">MMGLIWGQIYEFITYEVLETDALALIETESPEFEKFIFPDRKERPTEAPFMALEKLLFQMRT</sequence>
<protein>
    <recommendedName>
        <fullName evidence="3">Transposase InsH N-terminal domain-containing protein</fullName>
    </recommendedName>
</protein>
<keyword evidence="2" id="KW-1185">Reference proteome</keyword>
<dbReference type="RefSeq" id="WP_310028528.1">
    <property type="nucleotide sequence ID" value="NZ_JAVDVI010000021.1"/>
</dbReference>
<evidence type="ECO:0000313" key="1">
    <source>
        <dbReference type="EMBL" id="MDR6969451.1"/>
    </source>
</evidence>
<accession>A0ABU1TUA0</accession>
<reference evidence="1 2" key="1">
    <citation type="submission" date="2023-07" db="EMBL/GenBank/DDBJ databases">
        <title>Sorghum-associated microbial communities from plants grown in Nebraska, USA.</title>
        <authorList>
            <person name="Schachtman D."/>
        </authorList>
    </citation>
    <scope>NUCLEOTIDE SEQUENCE [LARGE SCALE GENOMIC DNA]</scope>
    <source>
        <strain evidence="1 2">3773</strain>
    </source>
</reference>
<dbReference type="Proteomes" id="UP001255185">
    <property type="component" value="Unassembled WGS sequence"/>
</dbReference>
<gene>
    <name evidence="1" type="ORF">J2X31_003482</name>
</gene>
<evidence type="ECO:0000313" key="2">
    <source>
        <dbReference type="Proteomes" id="UP001255185"/>
    </source>
</evidence>
<organism evidence="1 2">
    <name type="scientific">Flavobacterium arsenatis</name>
    <dbReference type="NCBI Taxonomy" id="1484332"/>
    <lineage>
        <taxon>Bacteria</taxon>
        <taxon>Pseudomonadati</taxon>
        <taxon>Bacteroidota</taxon>
        <taxon>Flavobacteriia</taxon>
        <taxon>Flavobacteriales</taxon>
        <taxon>Flavobacteriaceae</taxon>
        <taxon>Flavobacterium</taxon>
    </lineage>
</organism>
<proteinExistence type="predicted"/>
<comment type="caution">
    <text evidence="1">The sequence shown here is derived from an EMBL/GenBank/DDBJ whole genome shotgun (WGS) entry which is preliminary data.</text>
</comment>
<evidence type="ECO:0008006" key="3">
    <source>
        <dbReference type="Google" id="ProtNLM"/>
    </source>
</evidence>